<feature type="DNA-binding region" description="H-T-H motif" evidence="2">
    <location>
        <begin position="32"/>
        <end position="51"/>
    </location>
</feature>
<dbReference type="PROSITE" id="PS50977">
    <property type="entry name" value="HTH_TETR_2"/>
    <property type="match status" value="1"/>
</dbReference>
<dbReference type="SUPFAM" id="SSF48498">
    <property type="entry name" value="Tetracyclin repressor-like, C-terminal domain"/>
    <property type="match status" value="1"/>
</dbReference>
<dbReference type="Proteomes" id="UP000604117">
    <property type="component" value="Unassembled WGS sequence"/>
</dbReference>
<dbReference type="SUPFAM" id="SSF46689">
    <property type="entry name" value="Homeodomain-like"/>
    <property type="match status" value="1"/>
</dbReference>
<evidence type="ECO:0000313" key="4">
    <source>
        <dbReference type="EMBL" id="GIF72310.1"/>
    </source>
</evidence>
<dbReference type="Pfam" id="PF00440">
    <property type="entry name" value="TetR_N"/>
    <property type="match status" value="1"/>
</dbReference>
<proteinExistence type="predicted"/>
<dbReference type="PRINTS" id="PR00455">
    <property type="entry name" value="HTHTETR"/>
</dbReference>
<protein>
    <submittedName>
        <fullName evidence="4">TetR family transcriptional regulator</fullName>
    </submittedName>
</protein>
<dbReference type="Gene3D" id="1.10.357.10">
    <property type="entry name" value="Tetracycline Repressor, domain 2"/>
    <property type="match status" value="1"/>
</dbReference>
<dbReference type="RefSeq" id="WP_203711756.1">
    <property type="nucleotide sequence ID" value="NZ_BONE01000010.1"/>
</dbReference>
<accession>A0ABQ4CLZ3</accession>
<feature type="domain" description="HTH tetR-type" evidence="3">
    <location>
        <begin position="9"/>
        <end position="69"/>
    </location>
</feature>
<dbReference type="InterPro" id="IPR036271">
    <property type="entry name" value="Tet_transcr_reg_TetR-rel_C_sf"/>
</dbReference>
<dbReference type="PANTHER" id="PTHR30055">
    <property type="entry name" value="HTH-TYPE TRANSCRIPTIONAL REGULATOR RUTR"/>
    <property type="match status" value="1"/>
</dbReference>
<keyword evidence="1 2" id="KW-0238">DNA-binding</keyword>
<evidence type="ECO:0000259" key="3">
    <source>
        <dbReference type="PROSITE" id="PS50977"/>
    </source>
</evidence>
<sequence length="208" mass="22284">MDETPSRTERKRAQIMDAATSAFLEHGYKGTSMDLVAAAARVSKQTVYKHFADKEQLFQAILLAAMEPTVQRLTSAAPVTGGDDLAADLLAVTRNLVQAIMRPEVLRLRRLLIGESARFPLFGGAYYDQSFSGGLAALAKQLSVLAEGGGLRLPDPLVAAEHLAGMALWVPMNRAMFTGSDQPLSADELDHYCGAAVRDFLAAYAAAA</sequence>
<dbReference type="InterPro" id="IPR009057">
    <property type="entry name" value="Homeodomain-like_sf"/>
</dbReference>
<dbReference type="InterPro" id="IPR001647">
    <property type="entry name" value="HTH_TetR"/>
</dbReference>
<keyword evidence="5" id="KW-1185">Reference proteome</keyword>
<dbReference type="InterPro" id="IPR050109">
    <property type="entry name" value="HTH-type_TetR-like_transc_reg"/>
</dbReference>
<comment type="caution">
    <text evidence="4">The sequence shown here is derived from an EMBL/GenBank/DDBJ whole genome shotgun (WGS) entry which is preliminary data.</text>
</comment>
<dbReference type="Pfam" id="PF14246">
    <property type="entry name" value="TetR_C_7"/>
    <property type="match status" value="1"/>
</dbReference>
<organism evidence="4 5">
    <name type="scientific">Asanoa siamensis</name>
    <dbReference type="NCBI Taxonomy" id="926357"/>
    <lineage>
        <taxon>Bacteria</taxon>
        <taxon>Bacillati</taxon>
        <taxon>Actinomycetota</taxon>
        <taxon>Actinomycetes</taxon>
        <taxon>Micromonosporales</taxon>
        <taxon>Micromonosporaceae</taxon>
        <taxon>Asanoa</taxon>
    </lineage>
</organism>
<evidence type="ECO:0000313" key="5">
    <source>
        <dbReference type="Proteomes" id="UP000604117"/>
    </source>
</evidence>
<gene>
    <name evidence="4" type="ORF">Asi02nite_18280</name>
</gene>
<evidence type="ECO:0000256" key="2">
    <source>
        <dbReference type="PROSITE-ProRule" id="PRU00335"/>
    </source>
</evidence>
<dbReference type="InterPro" id="IPR039536">
    <property type="entry name" value="TetR_C_Proteobacteria"/>
</dbReference>
<dbReference type="PANTHER" id="PTHR30055:SF146">
    <property type="entry name" value="HTH-TYPE TRANSCRIPTIONAL DUAL REGULATOR CECR"/>
    <property type="match status" value="1"/>
</dbReference>
<name>A0ABQ4CLZ3_9ACTN</name>
<evidence type="ECO:0000256" key="1">
    <source>
        <dbReference type="ARBA" id="ARBA00023125"/>
    </source>
</evidence>
<reference evidence="4 5" key="1">
    <citation type="submission" date="2021-01" db="EMBL/GenBank/DDBJ databases">
        <title>Whole genome shotgun sequence of Asanoa siamensis NBRC 107932.</title>
        <authorList>
            <person name="Komaki H."/>
            <person name="Tamura T."/>
        </authorList>
    </citation>
    <scope>NUCLEOTIDE SEQUENCE [LARGE SCALE GENOMIC DNA]</scope>
    <source>
        <strain evidence="4 5">NBRC 107932</strain>
    </source>
</reference>
<dbReference type="EMBL" id="BONE01000010">
    <property type="protein sequence ID" value="GIF72310.1"/>
    <property type="molecule type" value="Genomic_DNA"/>
</dbReference>